<reference evidence="1 2" key="1">
    <citation type="submission" date="2016-07" db="EMBL/GenBank/DDBJ databases">
        <title>Caryophanon latum genome sequencing.</title>
        <authorList>
            <person name="Verma A."/>
            <person name="Pal Y."/>
            <person name="Krishnamurthi S."/>
        </authorList>
    </citation>
    <scope>NUCLEOTIDE SEQUENCE [LARGE SCALE GENOMIC DNA]</scope>
    <source>
        <strain evidence="1 2">DSM 14151</strain>
    </source>
</reference>
<accession>A0A1C0Z2R3</accession>
<organism evidence="1 2">
    <name type="scientific">Caryophanon latum</name>
    <dbReference type="NCBI Taxonomy" id="33977"/>
    <lineage>
        <taxon>Bacteria</taxon>
        <taxon>Bacillati</taxon>
        <taxon>Bacillota</taxon>
        <taxon>Bacilli</taxon>
        <taxon>Bacillales</taxon>
        <taxon>Caryophanaceae</taxon>
        <taxon>Caryophanon</taxon>
    </lineage>
</organism>
<sequence length="158" mass="18634">MSYCTFIATNCELPEVKGNETYITVREAIARNMTAHEFLPWEDMDPEAQLLVIENEEDLYELTITEGTYYDVSDYTKQPFIYELSFRYTAERVQQLFDYIKAHQQSGQVIELQQVWLDEYDVPTTTLHADDLTLAHLQQLYDDAHEQHAPVYRLIIEK</sequence>
<gene>
    <name evidence="1" type="ORF">A6K76_04460</name>
</gene>
<dbReference type="AlphaFoldDB" id="A0A1C0Z2R3"/>
<name>A0A1C0Z2R3_9BACL</name>
<dbReference type="RefSeq" id="WP_066461401.1">
    <property type="nucleotide sequence ID" value="NZ_MATO01000005.1"/>
</dbReference>
<dbReference type="EMBL" id="MATO01000005">
    <property type="protein sequence ID" value="OCS93757.1"/>
    <property type="molecule type" value="Genomic_DNA"/>
</dbReference>
<comment type="caution">
    <text evidence="1">The sequence shown here is derived from an EMBL/GenBank/DDBJ whole genome shotgun (WGS) entry which is preliminary data.</text>
</comment>
<protein>
    <submittedName>
        <fullName evidence="1">Uncharacterized protein</fullName>
    </submittedName>
</protein>
<evidence type="ECO:0000313" key="1">
    <source>
        <dbReference type="EMBL" id="OCS93757.1"/>
    </source>
</evidence>
<proteinExistence type="predicted"/>
<dbReference type="OrthoDB" id="1797524at2"/>
<keyword evidence="2" id="KW-1185">Reference proteome</keyword>
<evidence type="ECO:0000313" key="2">
    <source>
        <dbReference type="Proteomes" id="UP000093482"/>
    </source>
</evidence>
<dbReference type="Proteomes" id="UP000093482">
    <property type="component" value="Unassembled WGS sequence"/>
</dbReference>